<dbReference type="Proteomes" id="UP001596116">
    <property type="component" value="Unassembled WGS sequence"/>
</dbReference>
<dbReference type="InterPro" id="IPR008792">
    <property type="entry name" value="PQQD"/>
</dbReference>
<organism evidence="1 2">
    <name type="scientific">Hyphococcus aureus</name>
    <dbReference type="NCBI Taxonomy" id="2666033"/>
    <lineage>
        <taxon>Bacteria</taxon>
        <taxon>Pseudomonadati</taxon>
        <taxon>Pseudomonadota</taxon>
        <taxon>Alphaproteobacteria</taxon>
        <taxon>Parvularculales</taxon>
        <taxon>Parvularculaceae</taxon>
        <taxon>Hyphococcus</taxon>
    </lineage>
</organism>
<sequence>MTQSVKVDAEGVVYTTVSDGAVLLNTRTNVYYSLNPVGADIWKNLLQDRQEGAIIADLVARYDVAEERATQDFHSLIEKLEKAGLVICDEGVR</sequence>
<dbReference type="EMBL" id="JBHPON010000001">
    <property type="protein sequence ID" value="MFC6035875.1"/>
    <property type="molecule type" value="Genomic_DNA"/>
</dbReference>
<comment type="caution">
    <text evidence="1">The sequence shown here is derived from an EMBL/GenBank/DDBJ whole genome shotgun (WGS) entry which is preliminary data.</text>
</comment>
<dbReference type="InterPro" id="IPR041881">
    <property type="entry name" value="PqqD_sf"/>
</dbReference>
<name>A0ABW1KUT2_9PROT</name>
<dbReference type="Gene3D" id="1.10.10.1150">
    <property type="entry name" value="Coenzyme PQQ synthesis protein D (PqqD)"/>
    <property type="match status" value="1"/>
</dbReference>
<reference evidence="1 2" key="1">
    <citation type="submission" date="2024-09" db="EMBL/GenBank/DDBJ databases">
        <authorList>
            <person name="Zhang Z.-H."/>
        </authorList>
    </citation>
    <scope>NUCLEOTIDE SEQUENCE [LARGE SCALE GENOMIC DNA]</scope>
    <source>
        <strain evidence="1 2">HHTR114</strain>
    </source>
</reference>
<proteinExistence type="predicted"/>
<evidence type="ECO:0000313" key="2">
    <source>
        <dbReference type="Proteomes" id="UP001596116"/>
    </source>
</evidence>
<protein>
    <submittedName>
        <fullName evidence="1">Lasso peptide biosynthesis PqqD family chaperone</fullName>
    </submittedName>
</protein>
<dbReference type="NCBIfam" id="NF033530">
    <property type="entry name" value="lasso_PqqD_Strm"/>
    <property type="match status" value="1"/>
</dbReference>
<gene>
    <name evidence="1" type="ORF">ACFMB1_09990</name>
</gene>
<dbReference type="RefSeq" id="WP_379878463.1">
    <property type="nucleotide sequence ID" value="NZ_JBHPON010000001.1"/>
</dbReference>
<evidence type="ECO:0000313" key="1">
    <source>
        <dbReference type="EMBL" id="MFC6035875.1"/>
    </source>
</evidence>
<accession>A0ABW1KUT2</accession>
<dbReference type="Pfam" id="PF05402">
    <property type="entry name" value="PqqD"/>
    <property type="match status" value="1"/>
</dbReference>
<keyword evidence="2" id="KW-1185">Reference proteome</keyword>